<organism evidence="2 3">
    <name type="scientific">Homarus americanus</name>
    <name type="common">American lobster</name>
    <dbReference type="NCBI Taxonomy" id="6706"/>
    <lineage>
        <taxon>Eukaryota</taxon>
        <taxon>Metazoa</taxon>
        <taxon>Ecdysozoa</taxon>
        <taxon>Arthropoda</taxon>
        <taxon>Crustacea</taxon>
        <taxon>Multicrustacea</taxon>
        <taxon>Malacostraca</taxon>
        <taxon>Eumalacostraca</taxon>
        <taxon>Eucarida</taxon>
        <taxon>Decapoda</taxon>
        <taxon>Pleocyemata</taxon>
        <taxon>Astacidea</taxon>
        <taxon>Nephropoidea</taxon>
        <taxon>Nephropidae</taxon>
        <taxon>Homarus</taxon>
    </lineage>
</organism>
<accession>A0A8J5MYT3</accession>
<comment type="caution">
    <text evidence="2">The sequence shown here is derived from an EMBL/GenBank/DDBJ whole genome shotgun (WGS) entry which is preliminary data.</text>
</comment>
<keyword evidence="3" id="KW-1185">Reference proteome</keyword>
<gene>
    <name evidence="2" type="primary">Pus1-L2</name>
    <name evidence="2" type="ORF">Hamer_G002395</name>
</gene>
<feature type="compositionally biased region" description="Basic and acidic residues" evidence="1">
    <location>
        <begin position="124"/>
        <end position="135"/>
    </location>
</feature>
<feature type="region of interest" description="Disordered" evidence="1">
    <location>
        <begin position="112"/>
        <end position="135"/>
    </location>
</feature>
<sequence length="135" mass="14734">MLKWLATLPLHNFNISEASNGNDDQLESSNGRTPLGRAASRLENYRGAGHQDKGSDDEAEDEDEGDLEQYRVVPVMKVAEAAPHGTEQCINGTNTHIVNGVERDDASIIKTGKIISNGDEEQSPDTKDHYTENIG</sequence>
<protein>
    <submittedName>
        <fullName evidence="2">Putative tRNA pseudouridine synthase A-like 2</fullName>
    </submittedName>
</protein>
<dbReference type="AlphaFoldDB" id="A0A8J5MYT3"/>
<proteinExistence type="predicted"/>
<dbReference type="Proteomes" id="UP000747542">
    <property type="component" value="Unassembled WGS sequence"/>
</dbReference>
<feature type="region of interest" description="Disordered" evidence="1">
    <location>
        <begin position="16"/>
        <end position="67"/>
    </location>
</feature>
<evidence type="ECO:0000256" key="1">
    <source>
        <dbReference type="SAM" id="MobiDB-lite"/>
    </source>
</evidence>
<reference evidence="2" key="1">
    <citation type="journal article" date="2021" name="Sci. Adv.">
        <title>The American lobster genome reveals insights on longevity, neural, and immune adaptations.</title>
        <authorList>
            <person name="Polinski J.M."/>
            <person name="Zimin A.V."/>
            <person name="Clark K.F."/>
            <person name="Kohn A.B."/>
            <person name="Sadowski N."/>
            <person name="Timp W."/>
            <person name="Ptitsyn A."/>
            <person name="Khanna P."/>
            <person name="Romanova D.Y."/>
            <person name="Williams P."/>
            <person name="Greenwood S.J."/>
            <person name="Moroz L.L."/>
            <person name="Walt D.R."/>
            <person name="Bodnar A.G."/>
        </authorList>
    </citation>
    <scope>NUCLEOTIDE SEQUENCE</scope>
    <source>
        <strain evidence="2">GMGI-L3</strain>
    </source>
</reference>
<name>A0A8J5MYT3_HOMAM</name>
<feature type="compositionally biased region" description="Acidic residues" evidence="1">
    <location>
        <begin position="57"/>
        <end position="67"/>
    </location>
</feature>
<evidence type="ECO:0000313" key="3">
    <source>
        <dbReference type="Proteomes" id="UP000747542"/>
    </source>
</evidence>
<feature type="compositionally biased region" description="Polar residues" evidence="1">
    <location>
        <begin position="16"/>
        <end position="32"/>
    </location>
</feature>
<evidence type="ECO:0000313" key="2">
    <source>
        <dbReference type="EMBL" id="KAG7168367.1"/>
    </source>
</evidence>
<dbReference type="EMBL" id="JAHLQT010020073">
    <property type="protein sequence ID" value="KAG7168367.1"/>
    <property type="molecule type" value="Genomic_DNA"/>
</dbReference>